<evidence type="ECO:0000313" key="3">
    <source>
        <dbReference type="EMBL" id="OBT99982.2"/>
    </source>
</evidence>
<feature type="compositionally biased region" description="Basic and acidic residues" evidence="1">
    <location>
        <begin position="36"/>
        <end position="49"/>
    </location>
</feature>
<organism evidence="3 4">
    <name type="scientific">Pseudogymnoascus verrucosus</name>
    <dbReference type="NCBI Taxonomy" id="342668"/>
    <lineage>
        <taxon>Eukaryota</taxon>
        <taxon>Fungi</taxon>
        <taxon>Dikarya</taxon>
        <taxon>Ascomycota</taxon>
        <taxon>Pezizomycotina</taxon>
        <taxon>Leotiomycetes</taxon>
        <taxon>Thelebolales</taxon>
        <taxon>Thelebolaceae</taxon>
        <taxon>Pseudogymnoascus</taxon>
    </lineage>
</organism>
<feature type="transmembrane region" description="Helical" evidence="2">
    <location>
        <begin position="169"/>
        <end position="189"/>
    </location>
</feature>
<feature type="transmembrane region" description="Helical" evidence="2">
    <location>
        <begin position="134"/>
        <end position="157"/>
    </location>
</feature>
<dbReference type="AlphaFoldDB" id="A0A1B8GVV9"/>
<feature type="transmembrane region" description="Helical" evidence="2">
    <location>
        <begin position="421"/>
        <end position="443"/>
    </location>
</feature>
<name>A0A1B8GVV9_9PEZI</name>
<feature type="region of interest" description="Disordered" evidence="1">
    <location>
        <begin position="26"/>
        <end position="49"/>
    </location>
</feature>
<keyword evidence="2" id="KW-0472">Membrane</keyword>
<accession>A0A1B8GVV9</accession>
<proteinExistence type="predicted"/>
<feature type="transmembrane region" description="Helical" evidence="2">
    <location>
        <begin position="260"/>
        <end position="278"/>
    </location>
</feature>
<feature type="transmembrane region" description="Helical" evidence="2">
    <location>
        <begin position="339"/>
        <end position="360"/>
    </location>
</feature>
<feature type="transmembrane region" description="Helical" evidence="2">
    <location>
        <begin position="472"/>
        <end position="491"/>
    </location>
</feature>
<evidence type="ECO:0000256" key="2">
    <source>
        <dbReference type="SAM" id="Phobius"/>
    </source>
</evidence>
<feature type="transmembrane region" description="Helical" evidence="2">
    <location>
        <begin position="381"/>
        <end position="401"/>
    </location>
</feature>
<keyword evidence="4" id="KW-1185">Reference proteome</keyword>
<keyword evidence="2" id="KW-0812">Transmembrane</keyword>
<reference evidence="4" key="2">
    <citation type="journal article" date="2018" name="Nat. Commun.">
        <title>Extreme sensitivity to ultraviolet light in the fungal pathogen causing white-nose syndrome of bats.</title>
        <authorList>
            <person name="Palmer J.M."/>
            <person name="Drees K.P."/>
            <person name="Foster J.T."/>
            <person name="Lindner D.L."/>
        </authorList>
    </citation>
    <scope>NUCLEOTIDE SEQUENCE [LARGE SCALE GENOMIC DNA]</scope>
    <source>
        <strain evidence="4">UAMH 10579</strain>
    </source>
</reference>
<reference evidence="3 4" key="1">
    <citation type="submission" date="2016-03" db="EMBL/GenBank/DDBJ databases">
        <title>Comparative genomics of Pseudogymnoascus destructans, the fungus causing white-nose syndrome of bats.</title>
        <authorList>
            <person name="Palmer J.M."/>
            <person name="Drees K.P."/>
            <person name="Foster J.T."/>
            <person name="Lindner D.L."/>
        </authorList>
    </citation>
    <scope>NUCLEOTIDE SEQUENCE [LARGE SCALE GENOMIC DNA]</scope>
    <source>
        <strain evidence="3 4">UAMH 10579</strain>
    </source>
</reference>
<gene>
    <name evidence="3" type="ORF">VE01_01880</name>
</gene>
<keyword evidence="2" id="KW-1133">Transmembrane helix</keyword>
<dbReference type="EMBL" id="KV460210">
    <property type="protein sequence ID" value="OBT99982.2"/>
    <property type="molecule type" value="Genomic_DNA"/>
</dbReference>
<dbReference type="STRING" id="342668.A0A1B8GVV9"/>
<evidence type="ECO:0000256" key="1">
    <source>
        <dbReference type="SAM" id="MobiDB-lite"/>
    </source>
</evidence>
<protein>
    <submittedName>
        <fullName evidence="3">Uncharacterized protein</fullName>
    </submittedName>
</protein>
<dbReference type="GeneID" id="28835266"/>
<evidence type="ECO:0000313" key="4">
    <source>
        <dbReference type="Proteomes" id="UP000091956"/>
    </source>
</evidence>
<sequence length="501" mass="55387">MPTFSAHNTISSTLFRPAIQYLLPEGTRSWTTPGTDIERGRRSSDESDRMAHYNQPELVPSSLPLINISRTPSPHISTGWTSNEGSDSGEDDLGDLSGGGGFLSQRQRPTGWKGFLTQGGLGIYLFATTRGWSVYISLMCLWLMGTAIGLMVINWLVLLTGVYKFPYPLTTTFIELVGCHFFLWAFAGFTRLFSRYLSNAGLAALVAPSYALTKPPPTTYTQRTPRRFPRFISKIFSKAGSGIAGGGPFEFDRAVARKTILLAIIYVLKIHLSTISYAHSELPMYVLTRIGIVPLTALADSLLKGTRHSIPLLSATLSATLNLLVGSCRSNIRVTWDSVLAGVISSFCAALFPVLLYSTYQNLSAPSPERARDPTSSRTTYTLLHHVSLLSIMVSLPFVLISGELPNIARNIYFLDRPWHWFMMLCGSLGTFCVFTATVLLVLATSPLTTNFLTIPAYAFLIPVLAKFRMPMYSWVGIALAFASSGWFVWVRRRESRKVRA</sequence>
<dbReference type="Proteomes" id="UP000091956">
    <property type="component" value="Unassembled WGS sequence"/>
</dbReference>
<dbReference type="RefSeq" id="XP_059319996.1">
    <property type="nucleotide sequence ID" value="XM_059463397.1"/>
</dbReference>
<feature type="transmembrane region" description="Helical" evidence="2">
    <location>
        <begin position="450"/>
        <end position="466"/>
    </location>
</feature>